<proteinExistence type="predicted"/>
<dbReference type="Proteomes" id="UP001214576">
    <property type="component" value="Unassembled WGS sequence"/>
</dbReference>
<dbReference type="EMBL" id="JAKZEL010000002">
    <property type="protein sequence ID" value="KAI4547380.1"/>
    <property type="molecule type" value="Genomic_DNA"/>
</dbReference>
<feature type="region of interest" description="Disordered" evidence="1">
    <location>
        <begin position="78"/>
        <end position="106"/>
    </location>
</feature>
<sequence>MWSPIFVKIHCLYYMGKTFQFMENEYGIKLTSHKIILKDLSDLCLKRLKLEKKDYVKPKPRCQMLPLGLEKNLVAKTDTDGQGGEYGEGHPVSKLSGKDYSGPEEEEDAVMDVGATWIAASGGHTFSAPPVQHLRL</sequence>
<accession>A0AAD4UNN9</accession>
<organism evidence="2 3">
    <name type="scientific">Ovis ammon polii</name>
    <dbReference type="NCBI Taxonomy" id="230172"/>
    <lineage>
        <taxon>Eukaryota</taxon>
        <taxon>Metazoa</taxon>
        <taxon>Chordata</taxon>
        <taxon>Craniata</taxon>
        <taxon>Vertebrata</taxon>
        <taxon>Euteleostomi</taxon>
        <taxon>Mammalia</taxon>
        <taxon>Eutheria</taxon>
        <taxon>Laurasiatheria</taxon>
        <taxon>Artiodactyla</taxon>
        <taxon>Ruminantia</taxon>
        <taxon>Pecora</taxon>
        <taxon>Bovidae</taxon>
        <taxon>Caprinae</taxon>
        <taxon>Ovis</taxon>
    </lineage>
</organism>
<evidence type="ECO:0000313" key="3">
    <source>
        <dbReference type="Proteomes" id="UP001214576"/>
    </source>
</evidence>
<keyword evidence="3" id="KW-1185">Reference proteome</keyword>
<name>A0AAD4UNN9_OVIAM</name>
<dbReference type="AlphaFoldDB" id="A0AAD4UNN9"/>
<protein>
    <submittedName>
        <fullName evidence="2">Uncharacterized protein</fullName>
    </submittedName>
</protein>
<comment type="caution">
    <text evidence="2">The sequence shown here is derived from an EMBL/GenBank/DDBJ whole genome shotgun (WGS) entry which is preliminary data.</text>
</comment>
<evidence type="ECO:0000313" key="2">
    <source>
        <dbReference type="EMBL" id="KAI4547380.1"/>
    </source>
</evidence>
<gene>
    <name evidence="2" type="ORF">MG293_003935</name>
</gene>
<reference evidence="2" key="1">
    <citation type="submission" date="2022-03" db="EMBL/GenBank/DDBJ databases">
        <title>Genomic analyses of argali, domestic sheep and their hybrids provide insights into chromosomal evolution, heterosis and genetic basis of agronomic traits.</title>
        <authorList>
            <person name="Li M."/>
        </authorList>
    </citation>
    <scope>NUCLEOTIDE SEQUENCE</scope>
    <source>
        <strain evidence="2">CAU-MHL-2022a</strain>
        <tissue evidence="2">Skin</tissue>
    </source>
</reference>
<evidence type="ECO:0000256" key="1">
    <source>
        <dbReference type="SAM" id="MobiDB-lite"/>
    </source>
</evidence>